<dbReference type="PANTHER" id="PTHR38687">
    <property type="entry name" value="CELL DIVISION PROTEIN DEDD-RELATED"/>
    <property type="match status" value="1"/>
</dbReference>
<dbReference type="PANTHER" id="PTHR38687:SF1">
    <property type="entry name" value="CELL DIVISION PROTEIN DEDD"/>
    <property type="match status" value="1"/>
</dbReference>
<feature type="compositionally biased region" description="Low complexity" evidence="1">
    <location>
        <begin position="130"/>
        <end position="147"/>
    </location>
</feature>
<protein>
    <recommendedName>
        <fullName evidence="3">SPOR domain-containing protein</fullName>
    </recommendedName>
</protein>
<reference evidence="4 5" key="1">
    <citation type="journal article" date="2014" name="Int. J. Syst. Evol. Microbiol.">
        <title>Solimonas terrae sp. nov., isolated from soil.</title>
        <authorList>
            <person name="Kim S.J."/>
            <person name="Moon J.Y."/>
            <person name="Weon H.Y."/>
            <person name="Ahn J.H."/>
            <person name="Chen W.M."/>
            <person name="Kwon S.W."/>
        </authorList>
    </citation>
    <scope>NUCLEOTIDE SEQUENCE [LARGE SCALE GENOMIC DNA]</scope>
    <source>
        <strain evidence="4 5">KIS83-12</strain>
    </source>
</reference>
<dbReference type="GO" id="GO:0032506">
    <property type="term" value="P:cytokinetic process"/>
    <property type="evidence" value="ECO:0007669"/>
    <property type="project" value="TreeGrafter"/>
</dbReference>
<evidence type="ECO:0000259" key="3">
    <source>
        <dbReference type="PROSITE" id="PS51724"/>
    </source>
</evidence>
<evidence type="ECO:0000256" key="1">
    <source>
        <dbReference type="SAM" id="MobiDB-lite"/>
    </source>
</evidence>
<evidence type="ECO:0000313" key="5">
    <source>
        <dbReference type="Proteomes" id="UP000472676"/>
    </source>
</evidence>
<organism evidence="4 5">
    <name type="scientific">Solimonas terrae</name>
    <dbReference type="NCBI Taxonomy" id="1396819"/>
    <lineage>
        <taxon>Bacteria</taxon>
        <taxon>Pseudomonadati</taxon>
        <taxon>Pseudomonadota</taxon>
        <taxon>Gammaproteobacteria</taxon>
        <taxon>Nevskiales</taxon>
        <taxon>Nevskiaceae</taxon>
        <taxon>Solimonas</taxon>
    </lineage>
</organism>
<dbReference type="SUPFAM" id="SSF110997">
    <property type="entry name" value="Sporulation related repeat"/>
    <property type="match status" value="1"/>
</dbReference>
<dbReference type="AlphaFoldDB" id="A0A6M2BV36"/>
<feature type="chain" id="PRO_5027120787" description="SPOR domain-containing protein" evidence="2">
    <location>
        <begin position="34"/>
        <end position="293"/>
    </location>
</feature>
<dbReference type="EMBL" id="JAAMOW010000008">
    <property type="protein sequence ID" value="NGY06220.1"/>
    <property type="molecule type" value="Genomic_DNA"/>
</dbReference>
<dbReference type="PROSITE" id="PS51724">
    <property type="entry name" value="SPOR"/>
    <property type="match status" value="1"/>
</dbReference>
<dbReference type="GO" id="GO:0030428">
    <property type="term" value="C:cell septum"/>
    <property type="evidence" value="ECO:0007669"/>
    <property type="project" value="TreeGrafter"/>
</dbReference>
<dbReference type="InterPro" id="IPR007730">
    <property type="entry name" value="SPOR-like_dom"/>
</dbReference>
<feature type="domain" description="SPOR" evidence="3">
    <location>
        <begin position="214"/>
        <end position="293"/>
    </location>
</feature>
<comment type="caution">
    <text evidence="4">The sequence shown here is derived from an EMBL/GenBank/DDBJ whole genome shotgun (WGS) entry which is preliminary data.</text>
</comment>
<feature type="signal peptide" evidence="2">
    <location>
        <begin position="1"/>
        <end position="33"/>
    </location>
</feature>
<sequence length="293" mass="29470">MDDKLKRRLAGAAVLLAATFVAVSLLPTPEQSAQQGGVDVVTIPLHDVVNASPSMPTPSTALPQTLAAPAPADAADPAPASGDVGDSGDDDVADAQDPASSGDDDAPDAVPADDRKPVKLALEPALKPDSATAAAAQTEVASAATSTDKPSEAQPPPVAKPAPAPEPKPEPKPGTRPAAPTPAPSKPAEAPAKPASAAVAPKPAEVHATTPAPAAATSHWFVQVGGFADIDNARKVQTRLQSISQPTILAPIDNGKGTIYRVRAGPYASEIAAQQAFERIKALGYPGSQLVTP</sequence>
<proteinExistence type="predicted"/>
<dbReference type="InterPro" id="IPR052521">
    <property type="entry name" value="Cell_div_SPOR-domain"/>
</dbReference>
<evidence type="ECO:0000313" key="4">
    <source>
        <dbReference type="EMBL" id="NGY06220.1"/>
    </source>
</evidence>
<name>A0A6M2BV36_9GAMM</name>
<evidence type="ECO:0000256" key="2">
    <source>
        <dbReference type="SAM" id="SignalP"/>
    </source>
</evidence>
<dbReference type="GO" id="GO:0032153">
    <property type="term" value="C:cell division site"/>
    <property type="evidence" value="ECO:0007669"/>
    <property type="project" value="TreeGrafter"/>
</dbReference>
<feature type="compositionally biased region" description="Low complexity" evidence="1">
    <location>
        <begin position="186"/>
        <end position="215"/>
    </location>
</feature>
<keyword evidence="5" id="KW-1185">Reference proteome</keyword>
<feature type="compositionally biased region" description="Pro residues" evidence="1">
    <location>
        <begin position="153"/>
        <end position="166"/>
    </location>
</feature>
<dbReference type="GO" id="GO:0042834">
    <property type="term" value="F:peptidoglycan binding"/>
    <property type="evidence" value="ECO:0007669"/>
    <property type="project" value="InterPro"/>
</dbReference>
<gene>
    <name evidence="4" type="ORF">G7Y85_15715</name>
</gene>
<accession>A0A6M2BV36</accession>
<dbReference type="RefSeq" id="WP_166259301.1">
    <property type="nucleotide sequence ID" value="NZ_JAAMOW010000008.1"/>
</dbReference>
<dbReference type="Proteomes" id="UP000472676">
    <property type="component" value="Unassembled WGS sequence"/>
</dbReference>
<keyword evidence="2" id="KW-0732">Signal</keyword>
<feature type="compositionally biased region" description="Low complexity" evidence="1">
    <location>
        <begin position="57"/>
        <end position="84"/>
    </location>
</feature>
<feature type="region of interest" description="Disordered" evidence="1">
    <location>
        <begin position="51"/>
        <end position="215"/>
    </location>
</feature>
<dbReference type="InterPro" id="IPR036680">
    <property type="entry name" value="SPOR-like_sf"/>
</dbReference>
<dbReference type="Pfam" id="PF05036">
    <property type="entry name" value="SPOR"/>
    <property type="match status" value="1"/>
</dbReference>
<dbReference type="Gene3D" id="3.30.70.1070">
    <property type="entry name" value="Sporulation related repeat"/>
    <property type="match status" value="1"/>
</dbReference>